<dbReference type="SUPFAM" id="SSF52266">
    <property type="entry name" value="SGNH hydrolase"/>
    <property type="match status" value="1"/>
</dbReference>
<dbReference type="InterPro" id="IPR036514">
    <property type="entry name" value="SGNH_hydro_sf"/>
</dbReference>
<dbReference type="EMBL" id="ASRX01000107">
    <property type="protein sequence ID" value="EYF00527.1"/>
    <property type="molecule type" value="Genomic_DNA"/>
</dbReference>
<keyword evidence="6" id="KW-1185">Reference proteome</keyword>
<dbReference type="RefSeq" id="WP_044251081.1">
    <property type="nucleotide sequence ID" value="NZ_ASRX01000107.1"/>
</dbReference>
<keyword evidence="2" id="KW-0732">Signal</keyword>
<protein>
    <submittedName>
        <fullName evidence="5">Acetylxylan esterase, acyl-CoA esterase or GDSL lipase family</fullName>
    </submittedName>
</protein>
<dbReference type="PANTHER" id="PTHR37834:SF2">
    <property type="entry name" value="ESTERASE, SGNH HYDROLASE-TYPE"/>
    <property type="match status" value="1"/>
</dbReference>
<dbReference type="InterPro" id="IPR040794">
    <property type="entry name" value="CE2_N"/>
</dbReference>
<name>A0A017SUU0_9BACT</name>
<dbReference type="AlphaFoldDB" id="A0A017SUU0"/>
<comment type="caution">
    <text evidence="5">The sequence shown here is derived from an EMBL/GenBank/DDBJ whole genome shotgun (WGS) entry which is preliminary data.</text>
</comment>
<dbReference type="STRING" id="1192034.CAP_0509"/>
<feature type="compositionally biased region" description="Gly residues" evidence="1">
    <location>
        <begin position="29"/>
        <end position="50"/>
    </location>
</feature>
<evidence type="ECO:0000259" key="3">
    <source>
        <dbReference type="Pfam" id="PF13472"/>
    </source>
</evidence>
<dbReference type="Gene3D" id="3.40.50.1110">
    <property type="entry name" value="SGNH hydrolase"/>
    <property type="match status" value="1"/>
</dbReference>
<dbReference type="InterPro" id="IPR037461">
    <property type="entry name" value="CtCE2-like_dom"/>
</dbReference>
<dbReference type="Pfam" id="PF13472">
    <property type="entry name" value="Lipase_GDSL_2"/>
    <property type="match status" value="1"/>
</dbReference>
<feature type="signal peptide" evidence="2">
    <location>
        <begin position="1"/>
        <end position="20"/>
    </location>
</feature>
<feature type="domain" description="SGNH hydrolase-type esterase" evidence="3">
    <location>
        <begin position="169"/>
        <end position="363"/>
    </location>
</feature>
<evidence type="ECO:0000256" key="1">
    <source>
        <dbReference type="SAM" id="MobiDB-lite"/>
    </source>
</evidence>
<dbReference type="PROSITE" id="PS51257">
    <property type="entry name" value="PROKAR_LIPOPROTEIN"/>
    <property type="match status" value="1"/>
</dbReference>
<dbReference type="eggNOG" id="COG2755">
    <property type="taxonomic scope" value="Bacteria"/>
</dbReference>
<dbReference type="PANTHER" id="PTHR37834">
    <property type="entry name" value="GDSL-LIKE LIPASE/ACYLHYDROLASE DOMAIN PROTEIN (AFU_ORTHOLOGUE AFUA_2G00620)"/>
    <property type="match status" value="1"/>
</dbReference>
<feature type="chain" id="PRO_5001499653" evidence="2">
    <location>
        <begin position="21"/>
        <end position="380"/>
    </location>
</feature>
<evidence type="ECO:0000256" key="2">
    <source>
        <dbReference type="SAM" id="SignalP"/>
    </source>
</evidence>
<feature type="region of interest" description="Disordered" evidence="1">
    <location>
        <begin position="22"/>
        <end position="57"/>
    </location>
</feature>
<reference evidence="5 6" key="1">
    <citation type="submission" date="2013-05" db="EMBL/GenBank/DDBJ databases">
        <title>Genome assembly of Chondromyces apiculatus DSM 436.</title>
        <authorList>
            <person name="Sharma G."/>
            <person name="Khatri I."/>
            <person name="Kaur C."/>
            <person name="Mayilraj S."/>
            <person name="Subramanian S."/>
        </authorList>
    </citation>
    <scope>NUCLEOTIDE SEQUENCE [LARGE SCALE GENOMIC DNA]</scope>
    <source>
        <strain evidence="5 6">DSM 436</strain>
    </source>
</reference>
<dbReference type="InterPro" id="IPR013830">
    <property type="entry name" value="SGNH_hydro"/>
</dbReference>
<dbReference type="Gene3D" id="2.60.120.260">
    <property type="entry name" value="Galactose-binding domain-like"/>
    <property type="match status" value="1"/>
</dbReference>
<evidence type="ECO:0000313" key="6">
    <source>
        <dbReference type="Proteomes" id="UP000019678"/>
    </source>
</evidence>
<gene>
    <name evidence="5" type="ORF">CAP_0509</name>
</gene>
<dbReference type="InterPro" id="IPR052762">
    <property type="entry name" value="PCW_deacetylase/CE"/>
</dbReference>
<sequence>MRWTLIGTFALLAAACSSSGDGDSSSSGSGSGAGSGDGGSGGGGSGGGVPGEAHFIGRFDTSDPAGPRFSWSGSAIYARFSGTGLKARLGDSGDNFLAVVIDDGPPTALRLMGPDSTYTLAEGLPAGEHTVLIEKRTEAALGVVQLLDLAPTEGQILASPAPHARGIEFVGDSITCGYGNEGAEATCPFSSETENEYMAYGAIAARALDAAHTSIAWSGIGAYRDYGGSTEDQMPVRFTRTLGDDPTSTWDFSWTPEVVVVNLGTNDFAQGDPGQPFADAYTGFVEDLRGHYPDAFILCALGPMLSDSFPAGEMRLTRAREYIQGAIDARQQAGDTRIGLVELDEQDPADGLGCDYHPSITTHEKMAEKVVAAIQDVVGW</sequence>
<dbReference type="GO" id="GO:0052689">
    <property type="term" value="F:carboxylic ester hydrolase activity"/>
    <property type="evidence" value="ECO:0007669"/>
    <property type="project" value="InterPro"/>
</dbReference>
<accession>A0A017SUU0</accession>
<evidence type="ECO:0000313" key="5">
    <source>
        <dbReference type="EMBL" id="EYF00527.1"/>
    </source>
</evidence>
<feature type="domain" description="Carbohydrate esterase 2 N-terminal" evidence="4">
    <location>
        <begin position="55"/>
        <end position="160"/>
    </location>
</feature>
<proteinExistence type="predicted"/>
<dbReference type="Pfam" id="PF17996">
    <property type="entry name" value="CE2_N"/>
    <property type="match status" value="1"/>
</dbReference>
<organism evidence="5 6">
    <name type="scientific">Chondromyces apiculatus DSM 436</name>
    <dbReference type="NCBI Taxonomy" id="1192034"/>
    <lineage>
        <taxon>Bacteria</taxon>
        <taxon>Pseudomonadati</taxon>
        <taxon>Myxococcota</taxon>
        <taxon>Polyangia</taxon>
        <taxon>Polyangiales</taxon>
        <taxon>Polyangiaceae</taxon>
        <taxon>Chondromyces</taxon>
    </lineage>
</organism>
<dbReference type="CDD" id="cd01831">
    <property type="entry name" value="Endoglucanase_E_like"/>
    <property type="match status" value="1"/>
</dbReference>
<dbReference type="Proteomes" id="UP000019678">
    <property type="component" value="Unassembled WGS sequence"/>
</dbReference>
<dbReference type="OrthoDB" id="9801375at2"/>
<evidence type="ECO:0000259" key="4">
    <source>
        <dbReference type="Pfam" id="PF17996"/>
    </source>
</evidence>